<dbReference type="KEGG" id="pno:SNOG_12030"/>
<dbReference type="Pfam" id="PF24809">
    <property type="entry name" value="DUF7708"/>
    <property type="match status" value="1"/>
</dbReference>
<evidence type="ECO:0000313" key="4">
    <source>
        <dbReference type="Proteomes" id="UP000001055"/>
    </source>
</evidence>
<gene>
    <name evidence="3" type="ORF">SNOG_12030</name>
</gene>
<dbReference type="InterPro" id="IPR056125">
    <property type="entry name" value="DUF7708"/>
</dbReference>
<dbReference type="RefSeq" id="XP_001802262.1">
    <property type="nucleotide sequence ID" value="XM_001802210.1"/>
</dbReference>
<feature type="region of interest" description="Disordered" evidence="1">
    <location>
        <begin position="304"/>
        <end position="330"/>
    </location>
</feature>
<dbReference type="EMBL" id="CH445345">
    <property type="protein sequence ID" value="EAT80442.1"/>
    <property type="molecule type" value="Genomic_DNA"/>
</dbReference>
<dbReference type="HOGENOM" id="CLU_027363_0_0_1"/>
<dbReference type="GeneID" id="5979172"/>
<evidence type="ECO:0000259" key="2">
    <source>
        <dbReference type="Pfam" id="PF24809"/>
    </source>
</evidence>
<name>Q0U884_PHANO</name>
<protein>
    <recommendedName>
        <fullName evidence="2">DUF7708 domain-containing protein</fullName>
    </recommendedName>
</protein>
<proteinExistence type="predicted"/>
<feature type="compositionally biased region" description="Polar residues" evidence="1">
    <location>
        <begin position="319"/>
        <end position="330"/>
    </location>
</feature>
<dbReference type="VEuPathDB" id="FungiDB:JI435_120300"/>
<dbReference type="InParanoid" id="Q0U884"/>
<evidence type="ECO:0000256" key="1">
    <source>
        <dbReference type="SAM" id="MobiDB-lite"/>
    </source>
</evidence>
<evidence type="ECO:0000313" key="3">
    <source>
        <dbReference type="EMBL" id="EAT80442.1"/>
    </source>
</evidence>
<accession>Q0U884</accession>
<feature type="region of interest" description="Disordered" evidence="1">
    <location>
        <begin position="562"/>
        <end position="582"/>
    </location>
</feature>
<reference evidence="4" key="1">
    <citation type="journal article" date="2007" name="Plant Cell">
        <title>Dothideomycete-plant interactions illuminated by genome sequencing and EST analysis of the wheat pathogen Stagonospora nodorum.</title>
        <authorList>
            <person name="Hane J.K."/>
            <person name="Lowe R.G."/>
            <person name="Solomon P.S."/>
            <person name="Tan K.C."/>
            <person name="Schoch C.L."/>
            <person name="Spatafora J.W."/>
            <person name="Crous P.W."/>
            <person name="Kodira C."/>
            <person name="Birren B.W."/>
            <person name="Galagan J.E."/>
            <person name="Torriani S.F."/>
            <person name="McDonald B.A."/>
            <person name="Oliver R.P."/>
        </authorList>
    </citation>
    <scope>NUCLEOTIDE SEQUENCE [LARGE SCALE GENOMIC DNA]</scope>
    <source>
        <strain evidence="4">SN15 / ATCC MYA-4574 / FGSC 10173</strain>
    </source>
</reference>
<feature type="domain" description="DUF7708" evidence="2">
    <location>
        <begin position="68"/>
        <end position="199"/>
    </location>
</feature>
<dbReference type="Proteomes" id="UP000001055">
    <property type="component" value="Unassembled WGS sequence"/>
</dbReference>
<dbReference type="eggNOG" id="ENOG502SQ81">
    <property type="taxonomic scope" value="Eukaryota"/>
</dbReference>
<sequence length="582" mass="65570">MTTLASYCALQDQGEIATAQFEALLDDKIPGSGRTKALSWSTLTQSISHAKSQYERKAKKGPQIKNRFHAVCEVMQNHSNMLKILPQGDMYTSLLSGSVETIVQASVNHEQVGEHFAVAWKEIDRIVAATRRELTEFPAPFLLELGIELCCKILEFVTFFFSWYTQKGHKRFLASFNEGLSKDYQPILDEVRQISSFMQRGFQLCMAKNERRQGINFARYFHEVEQFQQKDRWSRDEEQWKMQHRAQEAYNKILSEETRNHLANMSQQLENMLIERCGKGIKQILSREAYHFVAEGYDNGPTHATTSSLVSIEEEHQVESQPPQDSTSVSTKAELNKASRVLDPFFDYKHIDASTPNIECFIELEVVQRLQYWNSDISSSILGICGPASISQDGPARLMASNYVRAAHAAGIPCISFFCEKSAQVPPENRARETIGTVAMMYALIKQLILYLPPEWSEAAVMVKDDFEALDGTLATWTEALSVFRKLLDLSKPPVLLIVIYGLQELDHNATKARLGLFLDLLRDVMSDRSRIVKALLVTAGISEVVYTGLGVDEICDMNRGSAAHSPGRARKGRASMGGVKF</sequence>
<organism evidence="3 4">
    <name type="scientific">Phaeosphaeria nodorum (strain SN15 / ATCC MYA-4574 / FGSC 10173)</name>
    <name type="common">Glume blotch fungus</name>
    <name type="synonym">Parastagonospora nodorum</name>
    <dbReference type="NCBI Taxonomy" id="321614"/>
    <lineage>
        <taxon>Eukaryota</taxon>
        <taxon>Fungi</taxon>
        <taxon>Dikarya</taxon>
        <taxon>Ascomycota</taxon>
        <taxon>Pezizomycotina</taxon>
        <taxon>Dothideomycetes</taxon>
        <taxon>Pleosporomycetidae</taxon>
        <taxon>Pleosporales</taxon>
        <taxon>Pleosporineae</taxon>
        <taxon>Phaeosphaeriaceae</taxon>
        <taxon>Parastagonospora</taxon>
    </lineage>
</organism>
<dbReference type="OMA" id="RDAIEWY"/>
<dbReference type="AlphaFoldDB" id="Q0U884"/>